<dbReference type="PROSITE" id="PS51318">
    <property type="entry name" value="TAT"/>
    <property type="match status" value="1"/>
</dbReference>
<dbReference type="InterPro" id="IPR016167">
    <property type="entry name" value="FAD-bd_PCMH_sub1"/>
</dbReference>
<evidence type="ECO:0000259" key="7">
    <source>
        <dbReference type="PROSITE" id="PS51387"/>
    </source>
</evidence>
<evidence type="ECO:0000313" key="8">
    <source>
        <dbReference type="EMBL" id="MDQ0365038.1"/>
    </source>
</evidence>
<evidence type="ECO:0000256" key="3">
    <source>
        <dbReference type="ARBA" id="ARBA00022630"/>
    </source>
</evidence>
<accession>A0AAE3VVJ7</accession>
<dbReference type="InterPro" id="IPR036318">
    <property type="entry name" value="FAD-bd_PCMH-like_sf"/>
</dbReference>
<keyword evidence="4" id="KW-0274">FAD</keyword>
<dbReference type="Gene3D" id="3.30.465.10">
    <property type="match status" value="1"/>
</dbReference>
<keyword evidence="6" id="KW-0732">Signal</keyword>
<dbReference type="PANTHER" id="PTHR42973">
    <property type="entry name" value="BINDING OXIDOREDUCTASE, PUTATIVE (AFU_ORTHOLOGUE AFUA_1G17690)-RELATED"/>
    <property type="match status" value="1"/>
</dbReference>
<protein>
    <submittedName>
        <fullName evidence="8">FAD/FMN-containing dehydrogenase</fullName>
    </submittedName>
</protein>
<dbReference type="Gene3D" id="3.30.43.10">
    <property type="entry name" value="Uridine Diphospho-n-acetylenolpyruvylglucosamine Reductase, domain 2"/>
    <property type="match status" value="1"/>
</dbReference>
<dbReference type="SUPFAM" id="SSF56176">
    <property type="entry name" value="FAD-binding/transporter-associated domain-like"/>
    <property type="match status" value="1"/>
</dbReference>
<dbReference type="PANTHER" id="PTHR42973:SF39">
    <property type="entry name" value="FAD-BINDING PCMH-TYPE DOMAIN-CONTAINING PROTEIN"/>
    <property type="match status" value="1"/>
</dbReference>
<dbReference type="InterPro" id="IPR016169">
    <property type="entry name" value="FAD-bd_PCMH_sub2"/>
</dbReference>
<reference evidence="8 9" key="1">
    <citation type="submission" date="2023-07" db="EMBL/GenBank/DDBJ databases">
        <title>Sequencing the genomes of 1000 actinobacteria strains.</title>
        <authorList>
            <person name="Klenk H.-P."/>
        </authorList>
    </citation>
    <scope>NUCLEOTIDE SEQUENCE [LARGE SCALE GENOMIC DNA]</scope>
    <source>
        <strain evidence="8 9">DSM 44709</strain>
    </source>
</reference>
<comment type="similarity">
    <text evidence="2">Belongs to the oxygen-dependent FAD-linked oxidoreductase family.</text>
</comment>
<evidence type="ECO:0000313" key="9">
    <source>
        <dbReference type="Proteomes" id="UP001240236"/>
    </source>
</evidence>
<keyword evidence="9" id="KW-1185">Reference proteome</keyword>
<dbReference type="PROSITE" id="PS51387">
    <property type="entry name" value="FAD_PCMH"/>
    <property type="match status" value="1"/>
</dbReference>
<dbReference type="Pfam" id="PF01565">
    <property type="entry name" value="FAD_binding_4"/>
    <property type="match status" value="1"/>
</dbReference>
<dbReference type="PROSITE" id="PS51257">
    <property type="entry name" value="PROKAR_LIPOPROTEIN"/>
    <property type="match status" value="1"/>
</dbReference>
<dbReference type="Pfam" id="PF08031">
    <property type="entry name" value="BBE"/>
    <property type="match status" value="1"/>
</dbReference>
<feature type="chain" id="PRO_5041940076" evidence="6">
    <location>
        <begin position="26"/>
        <end position="479"/>
    </location>
</feature>
<sequence>MRHLPVSRRALLGGGVALGTAALLAGCGTETAPAGARLLRPGDPGYDAAVSSFNLNQIPRPGTVVQARTADDVRTAVGDAAARRAPVGVLATGHQPSSPIGEDAVLITTRAMRGVTINAGRRVARVEAGALWGHTLTAALQQQLVPLHGSTGTVGVVGYTLGGGLSPLLGRVHGYAADHVLAIDVVGADGELRTVTASSDPELFFGLRGGKSNFGIVTAMEFGLFPVPPLYGGAIMFDGADGARVLHTYREWVRTVPETMSSSVALLRLPDLPQVPEPLRGKLVANVRIAFTGPASEAAALIAPLRAAATPLRDQVAQMPWSGYAAIHSDPTSPTPAYERTALLRDLSEDAVDALLAAAGPDAPAPVTAVEIRHLGGALARPPQAESAVSHRDAAFTLFIAGVGGPEQAGSLKEAAAGIVRAMQPWSTGGMYVNFMNTDDTSPESVRQAYRPEVYGRLLALKKRVDPDNMFRLNHNIVD</sequence>
<feature type="domain" description="FAD-binding PCMH-type" evidence="7">
    <location>
        <begin position="57"/>
        <end position="227"/>
    </location>
</feature>
<keyword evidence="3" id="KW-0285">Flavoprotein</keyword>
<evidence type="ECO:0000256" key="1">
    <source>
        <dbReference type="ARBA" id="ARBA00001974"/>
    </source>
</evidence>
<comment type="caution">
    <text evidence="8">The sequence shown here is derived from an EMBL/GenBank/DDBJ whole genome shotgun (WGS) entry which is preliminary data.</text>
</comment>
<dbReference type="Proteomes" id="UP001240236">
    <property type="component" value="Unassembled WGS sequence"/>
</dbReference>
<dbReference type="RefSeq" id="WP_307237141.1">
    <property type="nucleotide sequence ID" value="NZ_JAUSUZ010000001.1"/>
</dbReference>
<dbReference type="GO" id="GO:0016491">
    <property type="term" value="F:oxidoreductase activity"/>
    <property type="evidence" value="ECO:0007669"/>
    <property type="project" value="UniProtKB-KW"/>
</dbReference>
<keyword evidence="5" id="KW-0560">Oxidoreductase</keyword>
<dbReference type="EMBL" id="JAUSUZ010000001">
    <property type="protein sequence ID" value="MDQ0365038.1"/>
    <property type="molecule type" value="Genomic_DNA"/>
</dbReference>
<comment type="cofactor">
    <cofactor evidence="1">
        <name>FAD</name>
        <dbReference type="ChEBI" id="CHEBI:57692"/>
    </cofactor>
</comment>
<dbReference type="InterPro" id="IPR006094">
    <property type="entry name" value="Oxid_FAD_bind_N"/>
</dbReference>
<evidence type="ECO:0000256" key="4">
    <source>
        <dbReference type="ARBA" id="ARBA00022827"/>
    </source>
</evidence>
<dbReference type="PROSITE" id="PS00862">
    <property type="entry name" value="OX2_COVAL_FAD"/>
    <property type="match status" value="1"/>
</dbReference>
<gene>
    <name evidence="8" type="ORF">J2S42_001707</name>
</gene>
<dbReference type="InterPro" id="IPR016166">
    <property type="entry name" value="FAD-bd_PCMH"/>
</dbReference>
<dbReference type="InterPro" id="IPR050416">
    <property type="entry name" value="FAD-linked_Oxidoreductase"/>
</dbReference>
<dbReference type="InterPro" id="IPR006311">
    <property type="entry name" value="TAT_signal"/>
</dbReference>
<dbReference type="AlphaFoldDB" id="A0AAE3VVJ7"/>
<feature type="signal peptide" evidence="6">
    <location>
        <begin position="1"/>
        <end position="25"/>
    </location>
</feature>
<dbReference type="InterPro" id="IPR012951">
    <property type="entry name" value="BBE"/>
</dbReference>
<dbReference type="InterPro" id="IPR006093">
    <property type="entry name" value="Oxy_OxRdtase_FAD_BS"/>
</dbReference>
<dbReference type="Gene3D" id="3.40.462.20">
    <property type="match status" value="1"/>
</dbReference>
<dbReference type="GO" id="GO:0071949">
    <property type="term" value="F:FAD binding"/>
    <property type="evidence" value="ECO:0007669"/>
    <property type="project" value="InterPro"/>
</dbReference>
<evidence type="ECO:0000256" key="6">
    <source>
        <dbReference type="SAM" id="SignalP"/>
    </source>
</evidence>
<evidence type="ECO:0000256" key="2">
    <source>
        <dbReference type="ARBA" id="ARBA00005466"/>
    </source>
</evidence>
<evidence type="ECO:0000256" key="5">
    <source>
        <dbReference type="ARBA" id="ARBA00023002"/>
    </source>
</evidence>
<name>A0AAE3VVJ7_9ACTN</name>
<proteinExistence type="inferred from homology"/>
<organism evidence="8 9">
    <name type="scientific">Catenuloplanes indicus</name>
    <dbReference type="NCBI Taxonomy" id="137267"/>
    <lineage>
        <taxon>Bacteria</taxon>
        <taxon>Bacillati</taxon>
        <taxon>Actinomycetota</taxon>
        <taxon>Actinomycetes</taxon>
        <taxon>Micromonosporales</taxon>
        <taxon>Micromonosporaceae</taxon>
        <taxon>Catenuloplanes</taxon>
    </lineage>
</organism>